<proteinExistence type="predicted"/>
<accession>A0A1G9NFT6</accession>
<keyword evidence="1" id="KW-0805">Transcription regulation</keyword>
<name>A0A1G9NFT6_9BACI</name>
<protein>
    <submittedName>
        <fullName evidence="5">DNA-binding transcriptional regulator, MarR family</fullName>
    </submittedName>
</protein>
<feature type="domain" description="HTH marR-type" evidence="4">
    <location>
        <begin position="1"/>
        <end position="132"/>
    </location>
</feature>
<dbReference type="InterPro" id="IPR039422">
    <property type="entry name" value="MarR/SlyA-like"/>
</dbReference>
<dbReference type="EMBL" id="FNHF01000001">
    <property type="protein sequence ID" value="SDL85191.1"/>
    <property type="molecule type" value="Genomic_DNA"/>
</dbReference>
<dbReference type="RefSeq" id="WP_074597706.1">
    <property type="nucleotide sequence ID" value="NZ_FNHF01000001.1"/>
</dbReference>
<evidence type="ECO:0000256" key="2">
    <source>
        <dbReference type="ARBA" id="ARBA00023125"/>
    </source>
</evidence>
<dbReference type="PROSITE" id="PS50995">
    <property type="entry name" value="HTH_MARR_2"/>
    <property type="match status" value="1"/>
</dbReference>
<evidence type="ECO:0000313" key="6">
    <source>
        <dbReference type="Proteomes" id="UP000182347"/>
    </source>
</evidence>
<keyword evidence="2 5" id="KW-0238">DNA-binding</keyword>
<reference evidence="6" key="1">
    <citation type="submission" date="2016-10" db="EMBL/GenBank/DDBJ databases">
        <authorList>
            <person name="Varghese N."/>
            <person name="Submissions S."/>
        </authorList>
    </citation>
    <scope>NUCLEOTIDE SEQUENCE [LARGE SCALE GENOMIC DNA]</scope>
    <source>
        <strain evidence="6">CGMCC 1.6199</strain>
    </source>
</reference>
<sequence>MGLDEKLLNEYWTDIYFLLHYPHKEKVTHQVIRIMQLIEKKETVGIGDVAEYFGISHNTASEHVKRIIEKGFLVKNRDKADERKVILALTTFGQKVLQRNTSLDGEKLKQVLAGMTEEERQHIESAFQLLRERSIDVCSV</sequence>
<dbReference type="STRING" id="482461.SAMN05216244_0977"/>
<dbReference type="InterPro" id="IPR036388">
    <property type="entry name" value="WH-like_DNA-bd_sf"/>
</dbReference>
<dbReference type="InterPro" id="IPR055166">
    <property type="entry name" value="Transc_reg_Sar_Rot_HTH"/>
</dbReference>
<dbReference type="InterPro" id="IPR011991">
    <property type="entry name" value="ArsR-like_HTH"/>
</dbReference>
<keyword evidence="6" id="KW-1185">Reference proteome</keyword>
<dbReference type="Gene3D" id="1.10.10.10">
    <property type="entry name" value="Winged helix-like DNA-binding domain superfamily/Winged helix DNA-binding domain"/>
    <property type="match status" value="1"/>
</dbReference>
<dbReference type="PANTHER" id="PTHR33164:SF89">
    <property type="entry name" value="MARR FAMILY REGULATORY PROTEIN"/>
    <property type="match status" value="1"/>
</dbReference>
<dbReference type="InterPro" id="IPR036390">
    <property type="entry name" value="WH_DNA-bd_sf"/>
</dbReference>
<evidence type="ECO:0000313" key="5">
    <source>
        <dbReference type="EMBL" id="SDL85191.1"/>
    </source>
</evidence>
<dbReference type="Proteomes" id="UP000182347">
    <property type="component" value="Unassembled WGS sequence"/>
</dbReference>
<dbReference type="GO" id="GO:0003677">
    <property type="term" value="F:DNA binding"/>
    <property type="evidence" value="ECO:0007669"/>
    <property type="project" value="UniProtKB-KW"/>
</dbReference>
<evidence type="ECO:0000256" key="3">
    <source>
        <dbReference type="ARBA" id="ARBA00023163"/>
    </source>
</evidence>
<dbReference type="PANTHER" id="PTHR33164">
    <property type="entry name" value="TRANSCRIPTIONAL REGULATOR, MARR FAMILY"/>
    <property type="match status" value="1"/>
</dbReference>
<dbReference type="SMART" id="SM00347">
    <property type="entry name" value="HTH_MARR"/>
    <property type="match status" value="1"/>
</dbReference>
<dbReference type="GO" id="GO:0006950">
    <property type="term" value="P:response to stress"/>
    <property type="evidence" value="ECO:0007669"/>
    <property type="project" value="TreeGrafter"/>
</dbReference>
<evidence type="ECO:0000256" key="1">
    <source>
        <dbReference type="ARBA" id="ARBA00023015"/>
    </source>
</evidence>
<dbReference type="CDD" id="cd00090">
    <property type="entry name" value="HTH_ARSR"/>
    <property type="match status" value="1"/>
</dbReference>
<dbReference type="SUPFAM" id="SSF46785">
    <property type="entry name" value="Winged helix' DNA-binding domain"/>
    <property type="match status" value="1"/>
</dbReference>
<gene>
    <name evidence="5" type="ORF">SAMN05216244_0977</name>
</gene>
<organism evidence="5 6">
    <name type="scientific">Sediminibacillus halophilus</name>
    <dbReference type="NCBI Taxonomy" id="482461"/>
    <lineage>
        <taxon>Bacteria</taxon>
        <taxon>Bacillati</taxon>
        <taxon>Bacillota</taxon>
        <taxon>Bacilli</taxon>
        <taxon>Bacillales</taxon>
        <taxon>Bacillaceae</taxon>
        <taxon>Sediminibacillus</taxon>
    </lineage>
</organism>
<dbReference type="AlphaFoldDB" id="A0A1G9NFT6"/>
<dbReference type="GO" id="GO:0003700">
    <property type="term" value="F:DNA-binding transcription factor activity"/>
    <property type="evidence" value="ECO:0007669"/>
    <property type="project" value="InterPro"/>
</dbReference>
<dbReference type="InterPro" id="IPR000835">
    <property type="entry name" value="HTH_MarR-typ"/>
</dbReference>
<dbReference type="Pfam" id="PF22381">
    <property type="entry name" value="Staph_reg_Sar_Rot"/>
    <property type="match status" value="1"/>
</dbReference>
<keyword evidence="3" id="KW-0804">Transcription</keyword>
<evidence type="ECO:0000259" key="4">
    <source>
        <dbReference type="PROSITE" id="PS50995"/>
    </source>
</evidence>